<protein>
    <submittedName>
        <fullName evidence="2">Uncharacterized protein</fullName>
    </submittedName>
</protein>
<keyword evidence="1" id="KW-0812">Transmembrane</keyword>
<evidence type="ECO:0000256" key="1">
    <source>
        <dbReference type="SAM" id="Phobius"/>
    </source>
</evidence>
<name>G0UZK6_TRYCI</name>
<gene>
    <name evidence="2" type="ORF">TCIL3000_11_2130</name>
</gene>
<proteinExistence type="predicted"/>
<keyword evidence="1" id="KW-1133">Transmembrane helix</keyword>
<feature type="transmembrane region" description="Helical" evidence="1">
    <location>
        <begin position="12"/>
        <end position="38"/>
    </location>
</feature>
<evidence type="ECO:0000313" key="2">
    <source>
        <dbReference type="EMBL" id="CCC94825.1"/>
    </source>
</evidence>
<dbReference type="AlphaFoldDB" id="G0UZK6"/>
<sequence length="142" mass="16468">MRYAEAHIRLTPWHLISHTTILTCFIPFCLALSIRILFRRPPIPSSLLAVPPVLLLLLFIYYSLHCVYLFFFLSFRIGFVSRRAAQHPSSHTTATPQQIQRLISNIISTVQVNNDINIGERKTTHIRIYKHTSNNNKKNTNK</sequence>
<keyword evidence="1" id="KW-0472">Membrane</keyword>
<reference evidence="2" key="1">
    <citation type="journal article" date="2012" name="Proc. Natl. Acad. Sci. U.S.A.">
        <title>Antigenic diversity is generated by distinct evolutionary mechanisms in African trypanosome species.</title>
        <authorList>
            <person name="Jackson A.P."/>
            <person name="Berry A."/>
            <person name="Aslett M."/>
            <person name="Allison H.C."/>
            <person name="Burton P."/>
            <person name="Vavrova-Anderson J."/>
            <person name="Brown R."/>
            <person name="Browne H."/>
            <person name="Corton N."/>
            <person name="Hauser H."/>
            <person name="Gamble J."/>
            <person name="Gilderthorp R."/>
            <person name="Marcello L."/>
            <person name="McQuillan J."/>
            <person name="Otto T.D."/>
            <person name="Quail M.A."/>
            <person name="Sanders M.J."/>
            <person name="van Tonder A."/>
            <person name="Ginger M.L."/>
            <person name="Field M.C."/>
            <person name="Barry J.D."/>
            <person name="Hertz-Fowler C."/>
            <person name="Berriman M."/>
        </authorList>
    </citation>
    <scope>NUCLEOTIDE SEQUENCE</scope>
    <source>
        <strain evidence="2">IL3000</strain>
    </source>
</reference>
<feature type="transmembrane region" description="Helical" evidence="1">
    <location>
        <begin position="50"/>
        <end position="73"/>
    </location>
</feature>
<organism evidence="2">
    <name type="scientific">Trypanosoma congolense (strain IL3000)</name>
    <dbReference type="NCBI Taxonomy" id="1068625"/>
    <lineage>
        <taxon>Eukaryota</taxon>
        <taxon>Discoba</taxon>
        <taxon>Euglenozoa</taxon>
        <taxon>Kinetoplastea</taxon>
        <taxon>Metakinetoplastina</taxon>
        <taxon>Trypanosomatida</taxon>
        <taxon>Trypanosomatidae</taxon>
        <taxon>Trypanosoma</taxon>
        <taxon>Nannomonas</taxon>
    </lineage>
</organism>
<dbReference type="EMBL" id="HE575324">
    <property type="protein sequence ID" value="CCC94825.1"/>
    <property type="molecule type" value="Genomic_DNA"/>
</dbReference>
<accession>G0UZK6</accession>